<reference evidence="2" key="1">
    <citation type="journal article" date="2020" name="Fungal Divers.">
        <title>Resolving the Mortierellaceae phylogeny through synthesis of multi-gene phylogenetics and phylogenomics.</title>
        <authorList>
            <person name="Vandepol N."/>
            <person name="Liber J."/>
            <person name="Desiro A."/>
            <person name="Na H."/>
            <person name="Kennedy M."/>
            <person name="Barry K."/>
            <person name="Grigoriev I.V."/>
            <person name="Miller A.N."/>
            <person name="O'Donnell K."/>
            <person name="Stajich J.E."/>
            <person name="Bonito G."/>
        </authorList>
    </citation>
    <scope>NUCLEOTIDE SEQUENCE</scope>
    <source>
        <strain evidence="2">NRRL 28262</strain>
    </source>
</reference>
<feature type="non-terminal residue" evidence="2">
    <location>
        <position position="1"/>
    </location>
</feature>
<sequence>MIKTISEDDYFTKSSEFRLWLRQSKKKYFEDLTADEARKYFKKFVRRWNDFELDESYYKGVRTSQIPSKSMTKYQWKFSKTIDKADLKQVESVKDSIDTMTNVRFANEVGRLTGKSSASALESGSGSGSGSGVGSKRVLGPSMPPPAVPAARGAIGPRRPMTADE</sequence>
<gene>
    <name evidence="2" type="ORF">BGZ95_008130</name>
</gene>
<evidence type="ECO:0000313" key="2">
    <source>
        <dbReference type="EMBL" id="KAG0248281.1"/>
    </source>
</evidence>
<organism evidence="2 3">
    <name type="scientific">Linnemannia exigua</name>
    <dbReference type="NCBI Taxonomy" id="604196"/>
    <lineage>
        <taxon>Eukaryota</taxon>
        <taxon>Fungi</taxon>
        <taxon>Fungi incertae sedis</taxon>
        <taxon>Mucoromycota</taxon>
        <taxon>Mortierellomycotina</taxon>
        <taxon>Mortierellomycetes</taxon>
        <taxon>Mortierellales</taxon>
        <taxon>Mortierellaceae</taxon>
        <taxon>Linnemannia</taxon>
    </lineage>
</organism>
<dbReference type="AlphaFoldDB" id="A0AAD4D020"/>
<dbReference type="PANTHER" id="PTHR34117:SF1">
    <property type="entry name" value="STYLE CELL-CYCLE INHIBITOR 1"/>
    <property type="match status" value="1"/>
</dbReference>
<protein>
    <submittedName>
        <fullName evidence="2">Uncharacterized protein</fullName>
    </submittedName>
</protein>
<dbReference type="InterPro" id="IPR044688">
    <property type="entry name" value="SCI-1-like"/>
</dbReference>
<accession>A0AAD4D020</accession>
<dbReference type="PANTHER" id="PTHR34117">
    <property type="entry name" value="STYLE CELL-CYCLE INHIBITOR 1"/>
    <property type="match status" value="1"/>
</dbReference>
<dbReference type="EMBL" id="JAAAIL010004142">
    <property type="protein sequence ID" value="KAG0248281.1"/>
    <property type="molecule type" value="Genomic_DNA"/>
</dbReference>
<dbReference type="Proteomes" id="UP001194580">
    <property type="component" value="Unassembled WGS sequence"/>
</dbReference>
<evidence type="ECO:0000313" key="3">
    <source>
        <dbReference type="Proteomes" id="UP001194580"/>
    </source>
</evidence>
<comment type="caution">
    <text evidence="2">The sequence shown here is derived from an EMBL/GenBank/DDBJ whole genome shotgun (WGS) entry which is preliminary data.</text>
</comment>
<feature type="region of interest" description="Disordered" evidence="1">
    <location>
        <begin position="116"/>
        <end position="165"/>
    </location>
</feature>
<keyword evidence="3" id="KW-1185">Reference proteome</keyword>
<evidence type="ECO:0000256" key="1">
    <source>
        <dbReference type="SAM" id="MobiDB-lite"/>
    </source>
</evidence>
<name>A0AAD4D020_9FUNG</name>
<proteinExistence type="predicted"/>